<dbReference type="CDD" id="cd02440">
    <property type="entry name" value="AdoMet_MTases"/>
    <property type="match status" value="1"/>
</dbReference>
<name>A0A1S1Z5N0_FLAPC</name>
<dbReference type="GO" id="GO:0008168">
    <property type="term" value="F:methyltransferase activity"/>
    <property type="evidence" value="ECO:0007669"/>
    <property type="project" value="UniProtKB-KW"/>
</dbReference>
<keyword evidence="1" id="KW-0175">Coiled coil</keyword>
<reference evidence="3 4" key="1">
    <citation type="journal article" date="2012" name="Int. J. Syst. Evol. Microbiol.">
        <title>Flammeovirga pacifica sp. nov., isolated from deep-sea sediment.</title>
        <authorList>
            <person name="Xu H."/>
            <person name="Fu Y."/>
            <person name="Yang N."/>
            <person name="Ding Z."/>
            <person name="Lai Q."/>
            <person name="Zeng R."/>
        </authorList>
    </citation>
    <scope>NUCLEOTIDE SEQUENCE [LARGE SCALE GENOMIC DNA]</scope>
    <source>
        <strain evidence="4">DSM 24597 / LMG 26175 / WPAGA1</strain>
    </source>
</reference>
<gene>
    <name evidence="3" type="ORF">NH26_14465</name>
</gene>
<dbReference type="GO" id="GO:0032259">
    <property type="term" value="P:methylation"/>
    <property type="evidence" value="ECO:0007669"/>
    <property type="project" value="UniProtKB-KW"/>
</dbReference>
<accession>A0A1S1Z5N0</accession>
<protein>
    <submittedName>
        <fullName evidence="3">SAM-dependent methyltransferase</fullName>
    </submittedName>
</protein>
<dbReference type="PANTHER" id="PTHR12843">
    <property type="entry name" value="PROTEIN-LYSINE N-METHYLTRANSFERASE METTL10"/>
    <property type="match status" value="1"/>
</dbReference>
<dbReference type="InterPro" id="IPR041698">
    <property type="entry name" value="Methyltransf_25"/>
</dbReference>
<dbReference type="Gene3D" id="3.40.50.150">
    <property type="entry name" value="Vaccinia Virus protein VP39"/>
    <property type="match status" value="1"/>
</dbReference>
<proteinExistence type="predicted"/>
<organism evidence="3 4">
    <name type="scientific">Flammeovirga pacifica</name>
    <dbReference type="NCBI Taxonomy" id="915059"/>
    <lineage>
        <taxon>Bacteria</taxon>
        <taxon>Pseudomonadati</taxon>
        <taxon>Bacteroidota</taxon>
        <taxon>Cytophagia</taxon>
        <taxon>Cytophagales</taxon>
        <taxon>Flammeovirgaceae</taxon>
        <taxon>Flammeovirga</taxon>
    </lineage>
</organism>
<dbReference type="SUPFAM" id="SSF53335">
    <property type="entry name" value="S-adenosyl-L-methionine-dependent methyltransferases"/>
    <property type="match status" value="1"/>
</dbReference>
<evidence type="ECO:0000256" key="1">
    <source>
        <dbReference type="SAM" id="Coils"/>
    </source>
</evidence>
<feature type="domain" description="Methyltransferase" evidence="2">
    <location>
        <begin position="47"/>
        <end position="142"/>
    </location>
</feature>
<dbReference type="Proteomes" id="UP000179797">
    <property type="component" value="Unassembled WGS sequence"/>
</dbReference>
<keyword evidence="3" id="KW-0489">Methyltransferase</keyword>
<dbReference type="OrthoDB" id="9788660at2"/>
<evidence type="ECO:0000313" key="4">
    <source>
        <dbReference type="Proteomes" id="UP000179797"/>
    </source>
</evidence>
<feature type="coiled-coil region" evidence="1">
    <location>
        <begin position="72"/>
        <end position="99"/>
    </location>
</feature>
<comment type="caution">
    <text evidence="3">The sequence shown here is derived from an EMBL/GenBank/DDBJ whole genome shotgun (WGS) entry which is preliminary data.</text>
</comment>
<dbReference type="EMBL" id="JRYR02000001">
    <property type="protein sequence ID" value="OHX68580.1"/>
    <property type="molecule type" value="Genomic_DNA"/>
</dbReference>
<dbReference type="Pfam" id="PF13649">
    <property type="entry name" value="Methyltransf_25"/>
    <property type="match status" value="1"/>
</dbReference>
<evidence type="ECO:0000313" key="3">
    <source>
        <dbReference type="EMBL" id="OHX68580.1"/>
    </source>
</evidence>
<dbReference type="RefSeq" id="WP_044227380.1">
    <property type="nucleotide sequence ID" value="NZ_JRYR02000001.1"/>
</dbReference>
<dbReference type="AlphaFoldDB" id="A0A1S1Z5N0"/>
<dbReference type="STRING" id="915059.NH26_14465"/>
<evidence type="ECO:0000259" key="2">
    <source>
        <dbReference type="Pfam" id="PF13649"/>
    </source>
</evidence>
<sequence length="206" mass="23796">MEVFDKKEHWENIYQNKAITEVSWYQKVPETSLDFIERSVLPKRSSIIDVGGGDSLLVDHLLKKGYTNLSVLDISSKALQRAQERLGDASEQIQWIESDASQLEIDQKFDLWHDRAAFHFLTEDKDIENYKRVVSQYIKTDGILIIGTFSENGPKKCSGIPIKQYSVKKLAKVFEDNFELINTLKVDHTTPFDTVQNFSFCCLRKK</sequence>
<keyword evidence="4" id="KW-1185">Reference proteome</keyword>
<dbReference type="InterPro" id="IPR029063">
    <property type="entry name" value="SAM-dependent_MTases_sf"/>
</dbReference>
<dbReference type="PANTHER" id="PTHR12843:SF5">
    <property type="entry name" value="EEF1A LYSINE METHYLTRANSFERASE 2"/>
    <property type="match status" value="1"/>
</dbReference>
<keyword evidence="3" id="KW-0808">Transferase</keyword>